<comment type="caution">
    <text evidence="2">The sequence shown here is derived from an EMBL/GenBank/DDBJ whole genome shotgun (WGS) entry which is preliminary data.</text>
</comment>
<reference evidence="2 3" key="1">
    <citation type="submission" date="2023-07" db="EMBL/GenBank/DDBJ databases">
        <title>Genomic Encyclopedia of Type Strains, Phase IV (KMG-IV): sequencing the most valuable type-strain genomes for metagenomic binning, comparative biology and taxonomic classification.</title>
        <authorList>
            <person name="Goeker M."/>
        </authorList>
    </citation>
    <scope>NUCLEOTIDE SEQUENCE [LARGE SCALE GENOMIC DNA]</scope>
    <source>
        <strain evidence="2 3">DSM 19562</strain>
    </source>
</reference>
<organism evidence="2 3">
    <name type="scientific">Methylobacterium persicinum</name>
    <dbReference type="NCBI Taxonomy" id="374426"/>
    <lineage>
        <taxon>Bacteria</taxon>
        <taxon>Pseudomonadati</taxon>
        <taxon>Pseudomonadota</taxon>
        <taxon>Alphaproteobacteria</taxon>
        <taxon>Hyphomicrobiales</taxon>
        <taxon>Methylobacteriaceae</taxon>
        <taxon>Methylobacterium</taxon>
    </lineage>
</organism>
<evidence type="ECO:0000259" key="1">
    <source>
        <dbReference type="Pfam" id="PF01850"/>
    </source>
</evidence>
<sequence length="87" mass="9324">MAKIVERGGTVEFAAAVLDPLHLDTVDFDRPQAIEAGRLRAATRRAGLSFGDRACLALAAVQGLPVMTADRAWAELPLAGLRIELLR</sequence>
<proteinExistence type="predicted"/>
<dbReference type="InterPro" id="IPR002716">
    <property type="entry name" value="PIN_dom"/>
</dbReference>
<feature type="domain" description="PIN" evidence="1">
    <location>
        <begin position="8"/>
        <end position="76"/>
    </location>
</feature>
<protein>
    <submittedName>
        <fullName evidence="2">PIN domain nuclease of toxin-antitoxin system</fullName>
    </submittedName>
</protein>
<evidence type="ECO:0000313" key="3">
    <source>
        <dbReference type="Proteomes" id="UP001236369"/>
    </source>
</evidence>
<dbReference type="Proteomes" id="UP001236369">
    <property type="component" value="Unassembled WGS sequence"/>
</dbReference>
<gene>
    <name evidence="2" type="ORF">QO016_002350</name>
</gene>
<dbReference type="InterPro" id="IPR029060">
    <property type="entry name" value="PIN-like_dom_sf"/>
</dbReference>
<dbReference type="Gene3D" id="3.40.50.1010">
    <property type="entry name" value="5'-nuclease"/>
    <property type="match status" value="1"/>
</dbReference>
<evidence type="ECO:0000313" key="2">
    <source>
        <dbReference type="EMBL" id="MDQ0442853.1"/>
    </source>
</evidence>
<dbReference type="Pfam" id="PF01850">
    <property type="entry name" value="PIN"/>
    <property type="match status" value="1"/>
</dbReference>
<keyword evidence="3" id="KW-1185">Reference proteome</keyword>
<accession>A0ABU0HKL0</accession>
<dbReference type="EMBL" id="JAUSVV010000004">
    <property type="protein sequence ID" value="MDQ0442853.1"/>
    <property type="molecule type" value="Genomic_DNA"/>
</dbReference>
<name>A0ABU0HKL0_9HYPH</name>
<dbReference type="SUPFAM" id="SSF88723">
    <property type="entry name" value="PIN domain-like"/>
    <property type="match status" value="1"/>
</dbReference>